<evidence type="ECO:0000256" key="1">
    <source>
        <dbReference type="SAM" id="MobiDB-lite"/>
    </source>
</evidence>
<sequence>MIRPVEPAITRGDPHQTAYSSVLSPHIPKHTPPLRRSISAFVQPSPATPDWSPPQSATARDSSSTTTTTTTTTTRTPTAFPVELLPLVLAQLPHASQALPSLTVSRRFFLHAAARIYTRLVFTQTSGQRLQRVLATFEASAAALDGEASGATAFAYAGLVREVVVSQIEVRESDATARQSWRDVRDLLCAVAPGLERLALATGDDAFLNVAGGWIPAHVTFPNLERFAISPRCVKFSEELVVDLLRRSGRGKLRSVRMKNCMRRFGGAGWYLIAEKGGGALEELVISPAGGGDPGAGWDPVVFASGLAEVVRSCLSLRVLDVSGSRGGIDDKQLGVLLTVLRDLEVVRLPCGINDAHLLAVLTAAPPSLVEIDVACGCGSSGGPGKAPCNTFSDAIARKLVEELYSARAESLMADIVAGRIRSTIVLPSFLRDVKTAKWISSLQWAETLPSARVDFADSDAVVYQGVRIRVPGGRDMIE</sequence>
<dbReference type="OrthoDB" id="2119273at2759"/>
<feature type="region of interest" description="Disordered" evidence="1">
    <location>
        <begin position="1"/>
        <end position="27"/>
    </location>
</feature>
<dbReference type="Proteomes" id="UP000269721">
    <property type="component" value="Unassembled WGS sequence"/>
</dbReference>
<feature type="compositionally biased region" description="Low complexity" evidence="1">
    <location>
        <begin position="56"/>
        <end position="77"/>
    </location>
</feature>
<dbReference type="Gene3D" id="3.80.10.10">
    <property type="entry name" value="Ribonuclease Inhibitor"/>
    <property type="match status" value="1"/>
</dbReference>
<keyword evidence="3" id="KW-1185">Reference proteome</keyword>
<proteinExistence type="predicted"/>
<accession>A0A4P9W732</accession>
<reference evidence="3" key="1">
    <citation type="journal article" date="2018" name="Nat. Microbiol.">
        <title>Leveraging single-cell genomics to expand the fungal tree of life.</title>
        <authorList>
            <person name="Ahrendt S.R."/>
            <person name="Quandt C.A."/>
            <person name="Ciobanu D."/>
            <person name="Clum A."/>
            <person name="Salamov A."/>
            <person name="Andreopoulos B."/>
            <person name="Cheng J.F."/>
            <person name="Woyke T."/>
            <person name="Pelin A."/>
            <person name="Henrissat B."/>
            <person name="Reynolds N.K."/>
            <person name="Benny G.L."/>
            <person name="Smith M.E."/>
            <person name="James T.Y."/>
            <person name="Grigoriev I.V."/>
        </authorList>
    </citation>
    <scope>NUCLEOTIDE SEQUENCE [LARGE SCALE GENOMIC DNA]</scope>
</reference>
<gene>
    <name evidence="2" type="ORF">BDK51DRAFT_39305</name>
</gene>
<feature type="region of interest" description="Disordered" evidence="1">
    <location>
        <begin position="43"/>
        <end position="77"/>
    </location>
</feature>
<name>A0A4P9W732_9FUNG</name>
<evidence type="ECO:0000313" key="2">
    <source>
        <dbReference type="EMBL" id="RKO88261.1"/>
    </source>
</evidence>
<evidence type="ECO:0000313" key="3">
    <source>
        <dbReference type="Proteomes" id="UP000269721"/>
    </source>
</evidence>
<dbReference type="EMBL" id="KZ996832">
    <property type="protein sequence ID" value="RKO88261.1"/>
    <property type="molecule type" value="Genomic_DNA"/>
</dbReference>
<dbReference type="InterPro" id="IPR032675">
    <property type="entry name" value="LRR_dom_sf"/>
</dbReference>
<protein>
    <submittedName>
        <fullName evidence="2">Uncharacterized protein</fullName>
    </submittedName>
</protein>
<organism evidence="2 3">
    <name type="scientific">Blyttiomyces helicus</name>
    <dbReference type="NCBI Taxonomy" id="388810"/>
    <lineage>
        <taxon>Eukaryota</taxon>
        <taxon>Fungi</taxon>
        <taxon>Fungi incertae sedis</taxon>
        <taxon>Chytridiomycota</taxon>
        <taxon>Chytridiomycota incertae sedis</taxon>
        <taxon>Chytridiomycetes</taxon>
        <taxon>Chytridiomycetes incertae sedis</taxon>
        <taxon>Blyttiomyces</taxon>
    </lineage>
</organism>
<dbReference type="AlphaFoldDB" id="A0A4P9W732"/>